<feature type="compositionally biased region" description="Basic residues" evidence="32">
    <location>
        <begin position="3004"/>
        <end position="3019"/>
    </location>
</feature>
<evidence type="ECO:0000256" key="29">
    <source>
        <dbReference type="ARBA" id="ARBA00076266"/>
    </source>
</evidence>
<dbReference type="Gene3D" id="1.10.150.50">
    <property type="entry name" value="Transcription Factor, Ets-1"/>
    <property type="match status" value="1"/>
</dbReference>
<dbReference type="SUPFAM" id="SSF50998">
    <property type="entry name" value="Quinoprotein alcohol dehydrogenase-like"/>
    <property type="match status" value="1"/>
</dbReference>
<evidence type="ECO:0000256" key="21">
    <source>
        <dbReference type="ARBA" id="ARBA00023157"/>
    </source>
</evidence>
<keyword evidence="40" id="KW-1185">Reference proteome</keyword>
<keyword evidence="21" id="KW-1015">Disulfide bond</keyword>
<keyword evidence="13" id="KW-0418">Kinase</keyword>
<evidence type="ECO:0000313" key="39">
    <source>
        <dbReference type="EMBL" id="KAI1232444.1"/>
    </source>
</evidence>
<feature type="region of interest" description="Disordered" evidence="32">
    <location>
        <begin position="563"/>
        <end position="606"/>
    </location>
</feature>
<keyword evidence="19" id="KW-0805">Transcription regulation</keyword>
<keyword evidence="12" id="KW-0013">ADP-ribosylation</keyword>
<keyword evidence="10 34" id="KW-0732">Signal</keyword>
<dbReference type="InterPro" id="IPR015943">
    <property type="entry name" value="WD40/YVTN_repeat-like_dom_sf"/>
</dbReference>
<dbReference type="GO" id="GO:0042803">
    <property type="term" value="F:protein homodimerization activity"/>
    <property type="evidence" value="ECO:0007669"/>
    <property type="project" value="UniProtKB-ARBA"/>
</dbReference>
<evidence type="ECO:0000256" key="15">
    <source>
        <dbReference type="ARBA" id="ARBA00022824"/>
    </source>
</evidence>
<accession>A0A835NWT6</accession>
<dbReference type="Pfam" id="PF06479">
    <property type="entry name" value="Ribonuc_2-5A"/>
    <property type="match status" value="1"/>
</dbReference>
<reference evidence="39 40" key="2">
    <citation type="journal article" date="2021" name="J. Hered.">
        <title>Feather Gene Expression Elucidates the Developmental Basis of Plumage Iridescence in African Starlings.</title>
        <authorList>
            <person name="Rubenstein D.R."/>
            <person name="Corvelo A."/>
            <person name="MacManes M.D."/>
            <person name="Maia R."/>
            <person name="Narzisi G."/>
            <person name="Rousaki A."/>
            <person name="Vandenabeele P."/>
            <person name="Shawkey M.D."/>
            <person name="Solomon J."/>
        </authorList>
    </citation>
    <scope>NUCLEOTIDE SEQUENCE [LARGE SCALE GENOMIC DNA]</scope>
    <source>
        <strain evidence="39">SS15</strain>
    </source>
</reference>
<evidence type="ECO:0000259" key="37">
    <source>
        <dbReference type="PROSITE" id="PS51392"/>
    </source>
</evidence>
<dbReference type="InterPro" id="IPR011047">
    <property type="entry name" value="Quinoprotein_ADH-like_sf"/>
</dbReference>
<dbReference type="PANTHER" id="PTHR16155:SF3">
    <property type="entry name" value="STERILE ALPHA MOTIF DOMAIN-CONTAINING PROTEIN 9-LIKE"/>
    <property type="match status" value="1"/>
</dbReference>
<evidence type="ECO:0000256" key="13">
    <source>
        <dbReference type="ARBA" id="ARBA00022777"/>
    </source>
</evidence>
<feature type="region of interest" description="Disordered" evidence="32">
    <location>
        <begin position="2988"/>
        <end position="3072"/>
    </location>
</feature>
<dbReference type="OrthoDB" id="2337140at2759"/>
<dbReference type="Gene3D" id="1.10.510.10">
    <property type="entry name" value="Transferase(Phosphotransferase) domain 1"/>
    <property type="match status" value="1"/>
</dbReference>
<feature type="compositionally biased region" description="Polar residues" evidence="32">
    <location>
        <begin position="580"/>
        <end position="606"/>
    </location>
</feature>
<dbReference type="Pfam" id="PF00069">
    <property type="entry name" value="Pkinase"/>
    <property type="match status" value="1"/>
</dbReference>
<feature type="compositionally biased region" description="Low complexity" evidence="32">
    <location>
        <begin position="3054"/>
        <end position="3063"/>
    </location>
</feature>
<gene>
    <name evidence="39" type="ORF">IHE44_0006907</name>
    <name evidence="38" type="ORF">IHE44_009466</name>
</gene>
<keyword evidence="16" id="KW-0067">ATP-binding</keyword>
<evidence type="ECO:0000313" key="38">
    <source>
        <dbReference type="EMBL" id="KAG0122214.1"/>
    </source>
</evidence>
<dbReference type="GO" id="GO:0016787">
    <property type="term" value="F:hydrolase activity"/>
    <property type="evidence" value="ECO:0007669"/>
    <property type="project" value="UniProtKB-KW"/>
</dbReference>
<dbReference type="Gene3D" id="1.20.1440.180">
    <property type="entry name" value="KEN domain"/>
    <property type="match status" value="1"/>
</dbReference>
<dbReference type="PROSITE" id="PS51392">
    <property type="entry name" value="KEN"/>
    <property type="match status" value="1"/>
</dbReference>
<keyword evidence="7 33" id="KW-0812">Transmembrane</keyword>
<evidence type="ECO:0000256" key="8">
    <source>
        <dbReference type="ARBA" id="ARBA00022703"/>
    </source>
</evidence>
<evidence type="ECO:0000256" key="1">
    <source>
        <dbReference type="ARBA" id="ARBA00001946"/>
    </source>
</evidence>
<dbReference type="GO" id="GO:0004521">
    <property type="term" value="F:RNA endonuclease activity"/>
    <property type="evidence" value="ECO:0007669"/>
    <property type="project" value="UniProtKB-ARBA"/>
</dbReference>
<evidence type="ECO:0000256" key="28">
    <source>
        <dbReference type="ARBA" id="ARBA00073767"/>
    </source>
</evidence>
<evidence type="ECO:0000256" key="34">
    <source>
        <dbReference type="SAM" id="SignalP"/>
    </source>
</evidence>
<evidence type="ECO:0000256" key="33">
    <source>
        <dbReference type="SAM" id="Phobius"/>
    </source>
</evidence>
<dbReference type="FunFam" id="2.130.10.10:FF:000225">
    <property type="entry name" value="Endoplasmic reticulum to nucleus-signaling 1"/>
    <property type="match status" value="1"/>
</dbReference>
<feature type="domain" description="SAM" evidence="36">
    <location>
        <begin position="1380"/>
        <end position="1425"/>
    </location>
</feature>
<dbReference type="GO" id="GO:0036498">
    <property type="term" value="P:IRE1-mediated unfolded protein response"/>
    <property type="evidence" value="ECO:0007669"/>
    <property type="project" value="UniProtKB-ARBA"/>
</dbReference>
<dbReference type="CDD" id="cd13982">
    <property type="entry name" value="STKc_IRE1"/>
    <property type="match status" value="1"/>
</dbReference>
<keyword evidence="20 33" id="KW-0472">Membrane</keyword>
<dbReference type="CDD" id="cd10422">
    <property type="entry name" value="RNase_Ire1"/>
    <property type="match status" value="1"/>
</dbReference>
<keyword evidence="24" id="KW-0834">Unfolded protein response</keyword>
<comment type="cofactor">
    <cofactor evidence="1">
        <name>Mg(2+)</name>
        <dbReference type="ChEBI" id="CHEBI:18420"/>
    </cofactor>
</comment>
<keyword evidence="22" id="KW-0804">Transcription</keyword>
<dbReference type="Gene3D" id="3.30.200.20">
    <property type="entry name" value="Phosphorylase Kinase, domain 1"/>
    <property type="match status" value="1"/>
</dbReference>
<evidence type="ECO:0000259" key="35">
    <source>
        <dbReference type="PROSITE" id="PS50011"/>
    </source>
</evidence>
<evidence type="ECO:0000256" key="16">
    <source>
        <dbReference type="ARBA" id="ARBA00022840"/>
    </source>
</evidence>
<reference evidence="38" key="1">
    <citation type="submission" date="2020-10" db="EMBL/GenBank/DDBJ databases">
        <title>Feather gene expression reveals the developmental basis of iridescence in African starlings.</title>
        <authorList>
            <person name="Rubenstein D.R."/>
        </authorList>
    </citation>
    <scope>NUCLEOTIDE SEQUENCE</scope>
    <source>
        <strain evidence="38">SS15</strain>
        <tissue evidence="38">Liver</tissue>
    </source>
</reference>
<evidence type="ECO:0000256" key="18">
    <source>
        <dbReference type="ARBA" id="ARBA00022989"/>
    </source>
</evidence>
<dbReference type="GO" id="GO:0032991">
    <property type="term" value="C:protein-containing complex"/>
    <property type="evidence" value="ECO:0007669"/>
    <property type="project" value="UniProtKB-ARBA"/>
</dbReference>
<dbReference type="GO" id="GO:0004674">
    <property type="term" value="F:protein serine/threonine kinase activity"/>
    <property type="evidence" value="ECO:0007669"/>
    <property type="project" value="UniProtKB-KW"/>
</dbReference>
<evidence type="ECO:0000256" key="2">
    <source>
        <dbReference type="ARBA" id="ARBA00004115"/>
    </source>
</evidence>
<sequence>MEPLRRLLLSLAALLLLPPRLANTSSVTVPETLLFVSTLDGSLHAVSKRTGAIKWTLKEDPVLQVPIHVEEPAFLPDPNDGSLYTLGGKNSEGLTKLPFTIPELVQASPCRSSDGILYMENLITIECSYCVMIKNQLLLLKEKTFTFSKHLIADGFGGRKGEESTVITYHNSKICEDQSKKQDIWYVVDLMTGEKQQTLTSSFAESLCPSASLLYLGRTGFFASQTVYFLTEYTITMYDTKKKELRWNATYFDYAATLPDEDIKYKMSHFVSNGDGLVVTVDSESGDVLWIQNYASPVVAFYIWQREGLRKVLHTNVGIETLRYLTFMSGEVGHITKWKYPFPKETETKSKLTPTLYVGKYSTSLYASPSMVHEGVTVVPRGSAIPLLEGPKTEGVTIEDNGECVITPSTDVKFSGRLKEKHKLNYWNDWLLIGHHETPLSAPTKILEKFPSNLPKRPENVIPADSEKATIEEVIDIVEGSSAEGPPAAPKDIEETPARPILRPEAPVDSMLKDMATIILSTFLLVGWVAFIITYPMSVHQQQQRQHQLEEKIQLLQQQKLPFGAPGDLPPEADFLDTSYGRTESSAASTPNLSPRASNHSAYSNISTSDVGSCLSTEQEEGDEEANRVIVGKISFNPKDVLGHGAEGTIVYRGSFDNRDVAVKRILPECFSFADREVQLLRESDEHPNVIRYFCTERDRQFQYIAIELCAATLQEYVEQKAFSHHGLQPITLLQQTTDLKPHNILISMPNAHGKVKAMISDFGLCKKLAVGRHSFSRRSGVPGTEGWIAPEMLSEDCKENPTYTVDIFSAGCVFYYVVSEGGHPFGKSLQRQANILLGAYSLEALEAGRHEDVVARDLIEQMINMDPQKRPSASCVLKHPFFWSLEKQLQFFQDVSDRIEKESLDGPIVKQLERGGREVVKMDWREHITVPLQTDLRKFRSYKGGSVRDLLRAMRNKKHHYRELPPEVQETLGSIPDDFVCYFTARFPRLLLHTYHAMHICCQERLFQHYYAEDSAELSLTGDVKPSFQKVPCTCACAGSGDGGAQGASGKYSQKRFNSPRLNSQYENRSAQVPAANTNGSWELPVAHQLQMSLKGTNVCPGNPAGLVLAELSELSMEGAKACSSPILPLSERDTMQELFRWGALSLPEGPGASFVTLTVPRHQPPPAWWLRRVHSTAFLGSSGTEGWAEEPLVLYDLANLSTTYLIDPQELQNTHSAQTASRAEPGTTGVGAPSLPSSYGNSFPAGRQHWRHSAIRGLCKYRTGCSCCHPSLNTWNGGWAQEGCHNSGEDTPLTRRPSAGFSSESNCSLEILVLVSTRRECTHQRTEGKKVSVKEQKARKVRKSNKKRNCWAQLSAQASPATPFLSQPHYKTLPVNEWVESHVKCWLESTGIKKEYVDKLHAEEVTGPALIELDESFLKDIGMKKGQIHILIQKRNELLQLQNNALQADGSSSKTPDRTDAQTGPARASNAPAQGTASEGSSGDVGTTSSENTAPTSGKKQKSSKKSQLQSADEVLELRNCRPFRSQDTDFKYVKDTVLAPESGVSDLIIPCHEYKSFAIAAELNKDQLQSKFASEVIRFASACMNIRTNGTIHFGVMDSVEDKAQKHGQIVGVKVKNREDFVDALDYIEKCFCNNLEEIARKCIHPPVFVEVIAKDSQEQRFVVEVDIEPTFSLVKNNCFEVYLPKYNESSRKVILTKEPALYQRLGAKSEPVQRNKLTAFIQAMQDRDAQRERAELSSTQVPTEIPQDLGRKLSILLNDGKSYMDDSLRYILVTNRCEQDNLNYINFLMRLNIFCVFDFDEHSNVSGLYSKYKEHHETSSYFLQDFFKEIKTDNSPSQKLFDQTSWIFCNGRSDFLGDEKPCDENTWIRTKKKYLKKVITCICEEILPERSFIVLFLLLSPVQKPLVDTFQEFYTEMNGMDYIICITESRENYRKWANLAQESCSIETLEQRSIVGMKLSQVDATIQSMLPSTAQPRHLPASTGGVCILPLREEEKLYSLEILCADQCDDINLNLWTDKQKQEIEQNFYRGRKIMWENLWLADKRVCGDIIEREACTEASKLLDGILRGSGQNYSVAKLKIFHHPGSGGSTIARQVLWKNRKRFRCAVIKTSYPHSTVCKHVLALRDYEEKEITHCFPVLLLIEDYEDEYFEELRIDLMEAVATRKMNTCRPYFILICCRRCNNPERLCKASPLDTVAVTHKLTQSEKNLFNTKLKKLQQEYAEPEFILTFVLMCEEFNKKYVSDTVEHILQGIDPSSRDTCLMRYVALLNCYVPNSYISLSHCEAFLGLGAYTESKARAYDFKHHLSEQVRMIFIELRESTTYISSVRIIHCLVAKEILRQLSGNQSLSQLATTLLQEKALFENRFGREEFIKFIRHLFIRRDKRSRGDNTDTLFSPFIEHVCEAENCEKAIAVLQAAYELLGKDPFFAQQLARLNYSNEKFEDAKYWAKVAKSHLPTDSYILDREGQVYRKLFSFTVDKMTEEDTPEKITENILIALKAMKCFRDAQQAAKEERESMNNAGYFGEVEVGCRLLRFLSTLPVFPRSPEGEYTELVKYLTTDYIPEDIKKTWGTLHSRLKSLRQNLYNALEWISEELSYFQTEKNQEKDDENDDKEELIYNPRKWLRRQTAVYAKFFISASLTADSNGPDTQLMRRMNIYGSGGGNVTNILSFLTDKKENRAAEKLERILSFYPENPLRNRLEDNDLINFILCHITLACLAPGSAKLLPLPTLRELSRRFVKGKRPFPASAFFLLTLLYWPDEALDKEPNPEKDEILTSALQTLKRLYDIKMKDVPPERKESTLLFFWEGIVHKNKIDKLMVGSLDERRMKWLHGTVWNISIIRDNLRRVSGWTKDRNVFIRGHVKELRILPLHHESVPAGNENRLKMIHLSEECKECHRTQNSNLSRVYIHNLKNTKEFFSAVFATMMSHLASNNKTKIWAKPKTVKQTASHGEFRRKKIEDYCLVQAFTFWPQIAETIARHKRAGWPEISPSAPQPWHRGRSMFEKKKKKTQQKKPNQQTKPHKNKPKNPTKTKPNKPQKHQNKNNKQKNPQKTTNKFYNRAPPSMATPPTFMKTLLETFPPYSDSSNFNSFVHDVKSPSNSEWDITALKSELKHSLTAHPAVDLCFVLQRKSSSLLLGQSKLTQQDARNKWFEDNTLDAVVQDRIWQAAKAAGSSAQPPQPHLHKTAGSTLIFVEVQHAAVLTSQPSSKKLYSLFNRYTSSEEKTLIIDIYMPVIQRLHKINTSKPKNKYSTNAMQGKMGRGTPKISSVEGKKKSNPKVSEEIFNLHMPAKETLPMAEGYSNGSLEEYTKTSKKLTQAFSRFFYASLIHFALKIIIMIMIYAYYDTQDEELTKKLTSRPTQHICKPNTAHLTVYNSTEKSHDLSGSVYLNPGTGGTLNTLNIVTSSDFNSVSRSISSGRLATLREVSFPSEGEEVHSGMGAPSEVPDHMEALLQEDILACPGNWETYDYHEVAWEVSFLVVAEEFLAVVASYLQLVQPVDYPGQPGPAEEDCAGVEFKGLKSVPTGPGTAAAACETQRQVFKKYFNQMFKKAPLCQGFKHSPYKHTAVFSKSIIYRTLILSVNEESMEAGNRALEDAERLSELEEAALELCLQNCLSGFTAVLRQTKESSKIHSSTTLN</sequence>
<comment type="subcellular location">
    <subcellularLocation>
        <location evidence="2">Endoplasmic reticulum membrane</location>
        <topology evidence="2">Single-pass type I membrane protein</topology>
    </subcellularLocation>
</comment>
<dbReference type="InterPro" id="IPR011009">
    <property type="entry name" value="Kinase-like_dom_sf"/>
</dbReference>
<dbReference type="SUPFAM" id="SSF48452">
    <property type="entry name" value="TPR-like"/>
    <property type="match status" value="1"/>
</dbReference>
<keyword evidence="4" id="KW-0723">Serine/threonine-protein kinase</keyword>
<keyword evidence="18 33" id="KW-1133">Transmembrane helix</keyword>
<keyword evidence="25" id="KW-0511">Multifunctional enzyme</keyword>
<dbReference type="InterPro" id="IPR001660">
    <property type="entry name" value="SAM"/>
</dbReference>
<dbReference type="Proteomes" id="UP000618051">
    <property type="component" value="Unassembled WGS sequence"/>
</dbReference>
<keyword evidence="11" id="KW-0547">Nucleotide-binding</keyword>
<evidence type="ECO:0000256" key="17">
    <source>
        <dbReference type="ARBA" id="ARBA00022842"/>
    </source>
</evidence>
<evidence type="ECO:0000256" key="9">
    <source>
        <dbReference type="ARBA" id="ARBA00022723"/>
    </source>
</evidence>
<feature type="region of interest" description="Disordered" evidence="32">
    <location>
        <begin position="3253"/>
        <end position="3281"/>
    </location>
</feature>
<evidence type="ECO:0000256" key="6">
    <source>
        <dbReference type="ARBA" id="ARBA00022679"/>
    </source>
</evidence>
<evidence type="ECO:0000256" key="19">
    <source>
        <dbReference type="ARBA" id="ARBA00023015"/>
    </source>
</evidence>
<dbReference type="SMART" id="SM00454">
    <property type="entry name" value="SAM"/>
    <property type="match status" value="1"/>
</dbReference>
<dbReference type="CDD" id="cd09769">
    <property type="entry name" value="Luminal_IRE1"/>
    <property type="match status" value="1"/>
</dbReference>
<dbReference type="GO" id="GO:0005524">
    <property type="term" value="F:ATP binding"/>
    <property type="evidence" value="ECO:0007669"/>
    <property type="project" value="UniProtKB-KW"/>
</dbReference>
<keyword evidence="6" id="KW-0808">Transferase</keyword>
<proteinExistence type="predicted"/>
<evidence type="ECO:0000256" key="30">
    <source>
        <dbReference type="ARBA" id="ARBA00078578"/>
    </source>
</evidence>
<evidence type="ECO:0000256" key="27">
    <source>
        <dbReference type="ARBA" id="ARBA00048679"/>
    </source>
</evidence>
<evidence type="ECO:0000256" key="32">
    <source>
        <dbReference type="SAM" id="MobiDB-lite"/>
    </source>
</evidence>
<name>A0A835NWT6_9PASS</name>
<dbReference type="InterPro" id="IPR013761">
    <property type="entry name" value="SAM/pointed_sf"/>
</dbReference>
<comment type="catalytic activity">
    <reaction evidence="26">
        <text>L-threonyl-[protein] + ATP = O-phospho-L-threonyl-[protein] + ADP + H(+)</text>
        <dbReference type="Rhea" id="RHEA:46608"/>
        <dbReference type="Rhea" id="RHEA-COMP:11060"/>
        <dbReference type="Rhea" id="RHEA-COMP:11605"/>
        <dbReference type="ChEBI" id="CHEBI:15378"/>
        <dbReference type="ChEBI" id="CHEBI:30013"/>
        <dbReference type="ChEBI" id="CHEBI:30616"/>
        <dbReference type="ChEBI" id="CHEBI:61977"/>
        <dbReference type="ChEBI" id="CHEBI:456216"/>
        <dbReference type="EC" id="2.7.11.1"/>
    </reaction>
</comment>
<feature type="compositionally biased region" description="Polar residues" evidence="32">
    <location>
        <begin position="1473"/>
        <end position="1498"/>
    </location>
</feature>
<evidence type="ECO:0000256" key="23">
    <source>
        <dbReference type="ARBA" id="ARBA00023180"/>
    </source>
</evidence>
<dbReference type="InterPro" id="IPR010513">
    <property type="entry name" value="KEN_dom"/>
</dbReference>
<evidence type="ECO:0000256" key="11">
    <source>
        <dbReference type="ARBA" id="ARBA00022741"/>
    </source>
</evidence>
<dbReference type="EC" id="2.7.11.1" evidence="3"/>
<dbReference type="Gene3D" id="2.130.10.10">
    <property type="entry name" value="YVTN repeat-like/Quinoprotein amine dehydrogenase"/>
    <property type="match status" value="1"/>
</dbReference>
<dbReference type="GO" id="GO:0010629">
    <property type="term" value="P:negative regulation of gene expression"/>
    <property type="evidence" value="ECO:0007669"/>
    <property type="project" value="UniProtKB-ARBA"/>
</dbReference>
<dbReference type="FunFam" id="1.20.1440.180:FF:000001">
    <property type="entry name" value="Serine/threonine-protein kinase/endoribonuclease IRE1"/>
    <property type="match status" value="1"/>
</dbReference>
<keyword evidence="17" id="KW-0460">Magnesium</keyword>
<dbReference type="SMART" id="SM00580">
    <property type="entry name" value="PUG"/>
    <property type="match status" value="1"/>
</dbReference>
<feature type="region of interest" description="Disordered" evidence="32">
    <location>
        <begin position="479"/>
        <end position="501"/>
    </location>
</feature>
<dbReference type="SUPFAM" id="SSF47769">
    <property type="entry name" value="SAM/Pointed domain"/>
    <property type="match status" value="1"/>
</dbReference>
<dbReference type="EMBL" id="JADDUC020000022">
    <property type="protein sequence ID" value="KAI1232444.1"/>
    <property type="molecule type" value="Genomic_DNA"/>
</dbReference>
<evidence type="ECO:0000256" key="22">
    <source>
        <dbReference type="ARBA" id="ARBA00023163"/>
    </source>
</evidence>
<evidence type="ECO:0000256" key="14">
    <source>
        <dbReference type="ARBA" id="ARBA00022801"/>
    </source>
</evidence>
<evidence type="ECO:0000256" key="12">
    <source>
        <dbReference type="ARBA" id="ARBA00022765"/>
    </source>
</evidence>
<comment type="catalytic activity">
    <reaction evidence="27">
        <text>L-seryl-[protein] + ATP = O-phospho-L-seryl-[protein] + ADP + H(+)</text>
        <dbReference type="Rhea" id="RHEA:17989"/>
        <dbReference type="Rhea" id="RHEA-COMP:9863"/>
        <dbReference type="Rhea" id="RHEA-COMP:11604"/>
        <dbReference type="ChEBI" id="CHEBI:15378"/>
        <dbReference type="ChEBI" id="CHEBI:29999"/>
        <dbReference type="ChEBI" id="CHEBI:30616"/>
        <dbReference type="ChEBI" id="CHEBI:83421"/>
        <dbReference type="ChEBI" id="CHEBI:456216"/>
        <dbReference type="EC" id="2.7.11.1"/>
    </reaction>
</comment>
<dbReference type="GO" id="GO:0046872">
    <property type="term" value="F:metal ion binding"/>
    <property type="evidence" value="ECO:0007669"/>
    <property type="project" value="UniProtKB-KW"/>
</dbReference>
<dbReference type="PROSITE" id="PS50011">
    <property type="entry name" value="PROTEIN_KINASE_DOM"/>
    <property type="match status" value="1"/>
</dbReference>
<dbReference type="SUPFAM" id="SSF56112">
    <property type="entry name" value="Protein kinase-like (PK-like)"/>
    <property type="match status" value="1"/>
</dbReference>
<feature type="transmembrane region" description="Helical" evidence="33">
    <location>
        <begin position="3329"/>
        <end position="3351"/>
    </location>
</feature>
<feature type="chain" id="PRO_5032559438" description="Serine/threonine-protein kinase/endoribonuclease IRE1" evidence="34">
    <location>
        <begin position="23"/>
        <end position="3646"/>
    </location>
</feature>
<evidence type="ECO:0000256" key="10">
    <source>
        <dbReference type="ARBA" id="ARBA00022729"/>
    </source>
</evidence>
<keyword evidence="5" id="KW-0597">Phosphoprotein</keyword>
<evidence type="ECO:0000256" key="20">
    <source>
        <dbReference type="ARBA" id="ARBA00023136"/>
    </source>
</evidence>
<dbReference type="GO" id="GO:0006915">
    <property type="term" value="P:apoptotic process"/>
    <property type="evidence" value="ECO:0007669"/>
    <property type="project" value="UniProtKB-KW"/>
</dbReference>
<organism evidence="38">
    <name type="scientific">Lamprotornis superbus</name>
    <dbReference type="NCBI Taxonomy" id="245042"/>
    <lineage>
        <taxon>Eukaryota</taxon>
        <taxon>Metazoa</taxon>
        <taxon>Chordata</taxon>
        <taxon>Craniata</taxon>
        <taxon>Vertebrata</taxon>
        <taxon>Euteleostomi</taxon>
        <taxon>Archelosauria</taxon>
        <taxon>Archosauria</taxon>
        <taxon>Dinosauria</taxon>
        <taxon>Saurischia</taxon>
        <taxon>Theropoda</taxon>
        <taxon>Coelurosauria</taxon>
        <taxon>Aves</taxon>
        <taxon>Neognathae</taxon>
        <taxon>Neoaves</taxon>
        <taxon>Telluraves</taxon>
        <taxon>Australaves</taxon>
        <taxon>Passeriformes</taxon>
        <taxon>Sturnidae</taxon>
        <taxon>Lamprotornis</taxon>
    </lineage>
</organism>
<feature type="domain" description="KEN" evidence="37">
    <location>
        <begin position="886"/>
        <end position="1014"/>
    </location>
</feature>
<reference evidence="39" key="3">
    <citation type="submission" date="2022-01" db="EMBL/GenBank/DDBJ databases">
        <authorList>
            <person name="Rubenstein D.R."/>
        </authorList>
    </citation>
    <scope>NUCLEOTIDE SEQUENCE</scope>
    <source>
        <strain evidence="39">SS15</strain>
        <tissue evidence="39">Liver</tissue>
    </source>
</reference>
<keyword evidence="23" id="KW-0325">Glycoprotein</keyword>
<evidence type="ECO:0000256" key="26">
    <source>
        <dbReference type="ARBA" id="ARBA00047899"/>
    </source>
</evidence>
<keyword evidence="8" id="KW-0053">Apoptosis</keyword>
<dbReference type="EMBL" id="JADDUC010000038">
    <property type="protein sequence ID" value="KAG0122214.1"/>
    <property type="molecule type" value="Genomic_DNA"/>
</dbReference>
<protein>
    <recommendedName>
        <fullName evidence="28">Serine/threonine-protein kinase/endoribonuclease IRE1</fullName>
        <ecNumber evidence="3">2.7.11.1</ecNumber>
    </recommendedName>
    <alternativeName>
        <fullName evidence="29">Endoplasmic reticulum-to-nucleus signaling 1</fullName>
    </alternativeName>
    <alternativeName>
        <fullName evidence="30">Inositol-requiring protein 1</fullName>
    </alternativeName>
    <alternativeName>
        <fullName evidence="31">Ire1-alpha</fullName>
    </alternativeName>
</protein>
<keyword evidence="9" id="KW-0479">Metal-binding</keyword>
<dbReference type="FunFam" id="3.30.200.20:FF:000077">
    <property type="entry name" value="Putative Serine/threonine-protein kinase/endoribonuclease IRE1"/>
    <property type="match status" value="1"/>
</dbReference>
<evidence type="ECO:0000313" key="40">
    <source>
        <dbReference type="Proteomes" id="UP000618051"/>
    </source>
</evidence>
<dbReference type="InterPro" id="IPR038357">
    <property type="entry name" value="KEN_sf"/>
</dbReference>
<feature type="region of interest" description="Disordered" evidence="32">
    <location>
        <begin position="1215"/>
        <end position="1240"/>
    </location>
</feature>
<dbReference type="GO" id="GO:0005789">
    <property type="term" value="C:endoplasmic reticulum membrane"/>
    <property type="evidence" value="ECO:0007669"/>
    <property type="project" value="UniProtKB-SubCell"/>
</dbReference>
<dbReference type="GO" id="GO:0033120">
    <property type="term" value="P:positive regulation of RNA splicing"/>
    <property type="evidence" value="ECO:0007669"/>
    <property type="project" value="UniProtKB-ARBA"/>
</dbReference>
<evidence type="ECO:0000256" key="4">
    <source>
        <dbReference type="ARBA" id="ARBA00022527"/>
    </source>
</evidence>
<dbReference type="InterPro" id="IPR011990">
    <property type="entry name" value="TPR-like_helical_dom_sf"/>
</dbReference>
<evidence type="ECO:0000256" key="24">
    <source>
        <dbReference type="ARBA" id="ARBA00023230"/>
    </source>
</evidence>
<keyword evidence="15" id="KW-0256">Endoplasmic reticulum</keyword>
<dbReference type="GO" id="GO:1905898">
    <property type="term" value="P:positive regulation of response to endoplasmic reticulum stress"/>
    <property type="evidence" value="ECO:0007669"/>
    <property type="project" value="UniProtKB-ARBA"/>
</dbReference>
<keyword evidence="14" id="KW-0378">Hydrolase</keyword>
<feature type="domain" description="Protein kinase" evidence="35">
    <location>
        <begin position="636"/>
        <end position="883"/>
    </location>
</feature>
<feature type="compositionally biased region" description="Basic residues" evidence="32">
    <location>
        <begin position="3027"/>
        <end position="3053"/>
    </location>
</feature>
<feature type="region of interest" description="Disordered" evidence="32">
    <location>
        <begin position="1448"/>
        <end position="1513"/>
    </location>
</feature>
<dbReference type="FunFam" id="1.10.510.10:FF:000215">
    <property type="entry name" value="serine/threonine-protein kinase/endoribonuclease IRE1 isoform X1"/>
    <property type="match status" value="1"/>
</dbReference>
<evidence type="ECO:0000256" key="25">
    <source>
        <dbReference type="ARBA" id="ARBA00023268"/>
    </source>
</evidence>
<dbReference type="InterPro" id="IPR018391">
    <property type="entry name" value="PQQ_b-propeller_rpt"/>
</dbReference>
<evidence type="ECO:0000259" key="36">
    <source>
        <dbReference type="PROSITE" id="PS50105"/>
    </source>
</evidence>
<dbReference type="GO" id="GO:0006397">
    <property type="term" value="P:mRNA processing"/>
    <property type="evidence" value="ECO:0007669"/>
    <property type="project" value="InterPro"/>
</dbReference>
<dbReference type="PROSITE" id="PS50105">
    <property type="entry name" value="SAM_DOMAIN"/>
    <property type="match status" value="1"/>
</dbReference>
<dbReference type="SMART" id="SM00564">
    <property type="entry name" value="PQQ"/>
    <property type="match status" value="4"/>
</dbReference>
<evidence type="ECO:0000256" key="3">
    <source>
        <dbReference type="ARBA" id="ARBA00012513"/>
    </source>
</evidence>
<evidence type="ECO:0000256" key="7">
    <source>
        <dbReference type="ARBA" id="ARBA00022692"/>
    </source>
</evidence>
<dbReference type="InterPro" id="IPR000719">
    <property type="entry name" value="Prot_kinase_dom"/>
</dbReference>
<feature type="signal peptide" evidence="34">
    <location>
        <begin position="1"/>
        <end position="22"/>
    </location>
</feature>
<dbReference type="SMART" id="SM00220">
    <property type="entry name" value="S_TKc"/>
    <property type="match status" value="1"/>
</dbReference>
<dbReference type="PANTHER" id="PTHR16155">
    <property type="entry name" value="DED DOMAIN-CONTAINING PROTEIN"/>
    <property type="match status" value="1"/>
</dbReference>
<comment type="caution">
    <text evidence="38">The sequence shown here is derived from an EMBL/GenBank/DDBJ whole genome shotgun (WGS) entry which is preliminary data.</text>
</comment>
<evidence type="ECO:0000256" key="5">
    <source>
        <dbReference type="ARBA" id="ARBA00022553"/>
    </source>
</evidence>
<evidence type="ECO:0000256" key="31">
    <source>
        <dbReference type="ARBA" id="ARBA00083182"/>
    </source>
</evidence>